<gene>
    <name evidence="1" type="ORF">LXD69_14770</name>
</gene>
<dbReference type="Proteomes" id="UP000830454">
    <property type="component" value="Chromosome"/>
</dbReference>
<reference evidence="1" key="1">
    <citation type="submission" date="2021-12" db="EMBL/GenBank/DDBJ databases">
        <authorList>
            <person name="Cha I.-T."/>
            <person name="Lee K.-E."/>
            <person name="Park S.-J."/>
        </authorList>
    </citation>
    <scope>NUCLEOTIDE SEQUENCE</scope>
    <source>
        <strain evidence="1">YSM-43</strain>
    </source>
</reference>
<keyword evidence="2" id="KW-1185">Reference proteome</keyword>
<dbReference type="EMBL" id="CP090145">
    <property type="protein sequence ID" value="UOX33294.1"/>
    <property type="molecule type" value="Genomic_DNA"/>
</dbReference>
<protein>
    <submittedName>
        <fullName evidence="1">Uncharacterized protein</fullName>
    </submittedName>
</protein>
<dbReference type="RefSeq" id="WP_246915947.1">
    <property type="nucleotide sequence ID" value="NZ_CP090145.1"/>
</dbReference>
<accession>A0ABY4HP44</accession>
<name>A0ABY4HP44_9FLAO</name>
<organism evidence="1 2">
    <name type="scientific">Flavobacterium sediminilitoris</name>
    <dbReference type="NCBI Taxonomy" id="2024526"/>
    <lineage>
        <taxon>Bacteria</taxon>
        <taxon>Pseudomonadati</taxon>
        <taxon>Bacteroidota</taxon>
        <taxon>Flavobacteriia</taxon>
        <taxon>Flavobacteriales</taxon>
        <taxon>Flavobacteriaceae</taxon>
        <taxon>Flavobacterium</taxon>
    </lineage>
</organism>
<proteinExistence type="predicted"/>
<evidence type="ECO:0000313" key="2">
    <source>
        <dbReference type="Proteomes" id="UP000830454"/>
    </source>
</evidence>
<reference evidence="1" key="2">
    <citation type="submission" date="2022-04" db="EMBL/GenBank/DDBJ databases">
        <title>Complete Genome Sequence of Flavobacterium sediminilitoris YSM-43, Isolated from a Tidal Sediment.</title>
        <authorList>
            <person name="Lee P.A."/>
        </authorList>
    </citation>
    <scope>NUCLEOTIDE SEQUENCE</scope>
    <source>
        <strain evidence="1">YSM-43</strain>
    </source>
</reference>
<evidence type="ECO:0000313" key="1">
    <source>
        <dbReference type="EMBL" id="UOX33294.1"/>
    </source>
</evidence>
<sequence>MKLKYILYLFFITTISHSQNLLKNLYDIDTNFPPKMEKSKAFIEQICSDLLIYNLIPGGNNSHHSSYQFEIKSKKYLKFNLPFTDSFSIEFFDYKTKQPVKEHLFYVNYYFQYLSYNHEFDLNKETFSPYTYFTLATEINNYTETDIVREILYNLYKDPFDNRYSLVINEINKQVNSNLKLSLDEVLNEDESLTMNEKIENLTNALYDHFDEDLMPILFKTFFKDKSDEKSLENIKKFFNDNIIEQVDNVLQPKIEINTNQSAFLNIPNKYISVASEELHYLVNNIETILDFKNKCLILNLKNNSLTKLILKQATLVENDKTVNNIEITSKNIQIKITETNTKLYIEDTFSKKKYEIILKK</sequence>